<dbReference type="InterPro" id="IPR043129">
    <property type="entry name" value="ATPase_NBD"/>
</dbReference>
<dbReference type="PANTHER" id="PTHR34847:SF1">
    <property type="entry name" value="NODULATION PROTEIN U"/>
    <property type="match status" value="1"/>
</dbReference>
<accession>A0A1F5KL23</accession>
<protein>
    <recommendedName>
        <fullName evidence="6">Carbamoyltransferase</fullName>
    </recommendedName>
</protein>
<dbReference type="InterPro" id="IPR031730">
    <property type="entry name" value="Carbam_trans_C"/>
</dbReference>
<dbReference type="Gene3D" id="3.30.420.40">
    <property type="match status" value="2"/>
</dbReference>
<dbReference type="Pfam" id="PF16861">
    <property type="entry name" value="Carbam_trans_C"/>
    <property type="match status" value="1"/>
</dbReference>
<evidence type="ECO:0000259" key="3">
    <source>
        <dbReference type="Pfam" id="PF16861"/>
    </source>
</evidence>
<evidence type="ECO:0008006" key="6">
    <source>
        <dbReference type="Google" id="ProtNLM"/>
    </source>
</evidence>
<evidence type="ECO:0000313" key="5">
    <source>
        <dbReference type="Proteomes" id="UP000177328"/>
    </source>
</evidence>
<dbReference type="InterPro" id="IPR051338">
    <property type="entry name" value="NodU/CmcH_Carbamoyltrnsfr"/>
</dbReference>
<dbReference type="Gene3D" id="3.90.870.20">
    <property type="entry name" value="Carbamoyltransferase, C-terminal domain"/>
    <property type="match status" value="1"/>
</dbReference>
<dbReference type="SUPFAM" id="SSF53067">
    <property type="entry name" value="Actin-like ATPase domain"/>
    <property type="match status" value="1"/>
</dbReference>
<comment type="caution">
    <text evidence="4">The sequence shown here is derived from an EMBL/GenBank/DDBJ whole genome shotgun (WGS) entry which is preliminary data.</text>
</comment>
<evidence type="ECO:0000259" key="2">
    <source>
        <dbReference type="Pfam" id="PF02543"/>
    </source>
</evidence>
<dbReference type="EMBL" id="MFDD01000002">
    <property type="protein sequence ID" value="OGE41321.1"/>
    <property type="molecule type" value="Genomic_DNA"/>
</dbReference>
<dbReference type="AlphaFoldDB" id="A0A1F5KL23"/>
<dbReference type="Pfam" id="PF02543">
    <property type="entry name" value="Carbam_trans_N"/>
    <property type="match status" value="1"/>
</dbReference>
<gene>
    <name evidence="4" type="ORF">A3D25_02235</name>
</gene>
<dbReference type="GO" id="GO:0003824">
    <property type="term" value="F:catalytic activity"/>
    <property type="evidence" value="ECO:0007669"/>
    <property type="project" value="InterPro"/>
</dbReference>
<dbReference type="CDD" id="cd24098">
    <property type="entry name" value="ASKHA_NBD_TobZ_N"/>
    <property type="match status" value="1"/>
</dbReference>
<organism evidence="4 5">
    <name type="scientific">Candidatus Daviesbacteria bacterium RIFCSPHIGHO2_02_FULL_43_12</name>
    <dbReference type="NCBI Taxonomy" id="1797776"/>
    <lineage>
        <taxon>Bacteria</taxon>
        <taxon>Candidatus Daviesiibacteriota</taxon>
    </lineage>
</organism>
<dbReference type="InterPro" id="IPR038152">
    <property type="entry name" value="Carbam_trans_C_sf"/>
</dbReference>
<sequence>MLILGISAFYHDSAVCLVKDGEIIFAAQEERFSRKKSDEAFPRLAIASCFKECNISIQDIDYVAFYDKPLLKFERILETYLSIAPQGFSSFIKAMPIWLKEKLWMKQILRKELGFSGPIIFPEHHQSHAASAFFPSPFSSAAFLTVDGVGEWATSSFGIGSGNVLTTLGEMHFPHSLGLLYSALTYYTGFKVNSGEYKVMGLAPYGEAKYKNLILDNLMDLKSDGSFKLNMKYFNFHKGLTMTSPAFHKLFGGNPRKPETLLAQKDMDLARSVQEVTEEVILRMVRHIHKATGETNLCLAGGVALNCVANGRILREGPFKDIWIQPAAGDAGGALGAALFTWYQVLGNQRTTKSGDSMKGAYLGPSFRDSEIERVLKKNKLKYSKLPRRELITSVSKAITSEKVIGWFQGKMEFGPRALGNRSIIGDARSPKMQETMNLKIKFRESFRPFAPAVLSEDVSEYFDLKKPSPYMLLVAQVKKKLQKKMTRKQRSLFGIDKLNVVRSTIPAVTHVDYSARVQTVDKSNLLFYKLLRDFKKRSGCGVLINTSFNVRGEPIICTPDDAIRCFIRTNIDYLVIGSFMISKADQRLLVNNTDWQKEFTLD</sequence>
<dbReference type="InterPro" id="IPR003696">
    <property type="entry name" value="Carbtransf_dom"/>
</dbReference>
<proteinExistence type="inferred from homology"/>
<dbReference type="Proteomes" id="UP000177328">
    <property type="component" value="Unassembled WGS sequence"/>
</dbReference>
<feature type="domain" description="Carbamoyltransferase" evidence="2">
    <location>
        <begin position="3"/>
        <end position="339"/>
    </location>
</feature>
<evidence type="ECO:0000313" key="4">
    <source>
        <dbReference type="EMBL" id="OGE41321.1"/>
    </source>
</evidence>
<name>A0A1F5KL23_9BACT</name>
<feature type="domain" description="Carbamoyltransferase C-terminal" evidence="3">
    <location>
        <begin position="397"/>
        <end position="584"/>
    </location>
</feature>
<dbReference type="PANTHER" id="PTHR34847">
    <property type="entry name" value="NODULATION PROTEIN U"/>
    <property type="match status" value="1"/>
</dbReference>
<comment type="similarity">
    <text evidence="1">Belongs to the NodU/CmcH family.</text>
</comment>
<reference evidence="4 5" key="1">
    <citation type="journal article" date="2016" name="Nat. Commun.">
        <title>Thousands of microbial genomes shed light on interconnected biogeochemical processes in an aquifer system.</title>
        <authorList>
            <person name="Anantharaman K."/>
            <person name="Brown C.T."/>
            <person name="Hug L.A."/>
            <person name="Sharon I."/>
            <person name="Castelle C.J."/>
            <person name="Probst A.J."/>
            <person name="Thomas B.C."/>
            <person name="Singh A."/>
            <person name="Wilkins M.J."/>
            <person name="Karaoz U."/>
            <person name="Brodie E.L."/>
            <person name="Williams K.H."/>
            <person name="Hubbard S.S."/>
            <person name="Banfield J.F."/>
        </authorList>
    </citation>
    <scope>NUCLEOTIDE SEQUENCE [LARGE SCALE GENOMIC DNA]</scope>
</reference>
<evidence type="ECO:0000256" key="1">
    <source>
        <dbReference type="ARBA" id="ARBA00006129"/>
    </source>
</evidence>